<name>A0A7W3YLB9_9LACO</name>
<reference evidence="2 4" key="1">
    <citation type="submission" date="2020-07" db="EMBL/GenBank/DDBJ databases">
        <title>Description of Limosilactobacillus balticus sp. nov., Limosilactobacillus agrestis sp. nov., Limosilactobacillus albertensis sp. nov., Limosilactobacillus rudii sp. nov., Limosilactobacillus fastidiosus sp. nov., five novel Limosilactobacillus species isolated from the vertebrate gastrointestinal tract, and proposal of 6 subspecies of Limosilactobacillus reuteri adapted to the gastrointestinal tract of specific vertebrate hosts.</title>
        <authorList>
            <person name="Li F."/>
            <person name="Cheng C."/>
            <person name="Zheng J."/>
            <person name="Quevedo R.M."/>
            <person name="Li J."/>
            <person name="Roos S."/>
            <person name="Gaenzle M.G."/>
            <person name="Walter J."/>
        </authorList>
    </citation>
    <scope>NUCLEOTIDE SEQUENCE [LARGE SCALE GENOMIC DNA]</scope>
    <source>
        <strain evidence="2 4">BG-MG3-A</strain>
    </source>
</reference>
<dbReference type="RefSeq" id="WP_182578253.1">
    <property type="nucleotide sequence ID" value="NZ_JACIVE010000043.1"/>
</dbReference>
<feature type="domain" description="SnoaL-like" evidence="1">
    <location>
        <begin position="15"/>
        <end position="133"/>
    </location>
</feature>
<evidence type="ECO:0000313" key="5">
    <source>
        <dbReference type="Proteomes" id="UP001199710"/>
    </source>
</evidence>
<proteinExistence type="predicted"/>
<dbReference type="InterPro" id="IPR032710">
    <property type="entry name" value="NTF2-like_dom_sf"/>
</dbReference>
<keyword evidence="5" id="KW-1185">Reference proteome</keyword>
<dbReference type="EMBL" id="JACIVE010000043">
    <property type="protein sequence ID" value="MBB1095325.1"/>
    <property type="molecule type" value="Genomic_DNA"/>
</dbReference>
<organism evidence="2 4">
    <name type="scientific">Limosilactobacillus agrestis</name>
    <dbReference type="NCBI Taxonomy" id="2759748"/>
    <lineage>
        <taxon>Bacteria</taxon>
        <taxon>Bacillati</taxon>
        <taxon>Bacillota</taxon>
        <taxon>Bacilli</taxon>
        <taxon>Lactobacillales</taxon>
        <taxon>Lactobacillaceae</taxon>
        <taxon>Limosilactobacillus</taxon>
    </lineage>
</organism>
<dbReference type="SUPFAM" id="SSF54427">
    <property type="entry name" value="NTF2-like"/>
    <property type="match status" value="1"/>
</dbReference>
<reference evidence="3 5" key="2">
    <citation type="submission" date="2021-12" db="EMBL/GenBank/DDBJ databases">
        <title>A phylogenomic analysis of Limosilactobacillus reuteri reveals ancient and stable evolutionary relationships with rodents and birds and zoonotic transmission to humans.</title>
        <authorList>
            <person name="Li F."/>
            <person name="Li X."/>
            <person name="Cheng C."/>
            <person name="Tollenaar S."/>
            <person name="Zhang J.S."/>
            <person name="Simpson D."/>
            <person name="Tasseva G."/>
            <person name="Perez-Munoz M.E."/>
            <person name="Frese S."/>
            <person name="Gaenzle M.G."/>
            <person name="Walter J."/>
            <person name="Zheng J."/>
        </authorList>
    </citation>
    <scope>NUCLEOTIDE SEQUENCE [LARGE SCALE GENOMIC DNA]</scope>
    <source>
        <strain evidence="3 5">BG-MG3-B</strain>
    </source>
</reference>
<protein>
    <submittedName>
        <fullName evidence="2">Nuclear transport factor 2 family protein</fullName>
    </submittedName>
</protein>
<dbReference type="Proteomes" id="UP001199710">
    <property type="component" value="Unassembled WGS sequence"/>
</dbReference>
<dbReference type="EMBL" id="JAJPDE010000068">
    <property type="protein sequence ID" value="MCD7130989.1"/>
    <property type="molecule type" value="Genomic_DNA"/>
</dbReference>
<gene>
    <name evidence="2" type="ORF">H5R92_03875</name>
    <name evidence="3" type="ORF">LTY36_07290</name>
</gene>
<dbReference type="Gene3D" id="3.10.450.50">
    <property type="match status" value="1"/>
</dbReference>
<dbReference type="AlphaFoldDB" id="A0A7W3YLB9"/>
<comment type="caution">
    <text evidence="2">The sequence shown here is derived from an EMBL/GenBank/DDBJ whole genome shotgun (WGS) entry which is preliminary data.</text>
</comment>
<evidence type="ECO:0000259" key="1">
    <source>
        <dbReference type="Pfam" id="PF13577"/>
    </source>
</evidence>
<evidence type="ECO:0000313" key="3">
    <source>
        <dbReference type="EMBL" id="MCD7130989.1"/>
    </source>
</evidence>
<sequence length="211" mass="24487">MSNFLKRPLAQSEQQVKDKDDIISLINFERYCRDNNKWEEMYKCYAKNSYVDISWYHGSGEGFVTASSKMKLPTRHVLHNSLTWINGDRAVTIIMATVVAETILEGVKCNLSSDSQLIFSTEKINGQWYIVRFESIYEQDRIVPILPNNALNIDSKVLEKYRPSYACIAYNMEKMGNKINDNLVGIDKPEMVQRLYNQLDKWLDGAERSDH</sequence>
<accession>A0A7W3YLB9</accession>
<dbReference type="Pfam" id="PF13577">
    <property type="entry name" value="SnoaL_4"/>
    <property type="match status" value="1"/>
</dbReference>
<dbReference type="InterPro" id="IPR037401">
    <property type="entry name" value="SnoaL-like"/>
</dbReference>
<evidence type="ECO:0000313" key="4">
    <source>
        <dbReference type="Proteomes" id="UP000534578"/>
    </source>
</evidence>
<dbReference type="Proteomes" id="UP000534578">
    <property type="component" value="Unassembled WGS sequence"/>
</dbReference>
<evidence type="ECO:0000313" key="2">
    <source>
        <dbReference type="EMBL" id="MBB1095325.1"/>
    </source>
</evidence>